<dbReference type="PROSITE" id="PS50294">
    <property type="entry name" value="WD_REPEATS_REGION"/>
    <property type="match status" value="5"/>
</dbReference>
<dbReference type="InterPro" id="IPR001680">
    <property type="entry name" value="WD40_rpt"/>
</dbReference>
<feature type="repeat" description="WD" evidence="3">
    <location>
        <begin position="578"/>
        <end position="612"/>
    </location>
</feature>
<dbReference type="InterPro" id="IPR036322">
    <property type="entry name" value="WD40_repeat_dom_sf"/>
</dbReference>
<proteinExistence type="predicted"/>
<dbReference type="Proteomes" id="UP001209570">
    <property type="component" value="Unassembled WGS sequence"/>
</dbReference>
<dbReference type="FunFam" id="2.130.10.10:FF:000167">
    <property type="entry name" value="Actin-interacting protein 1"/>
    <property type="match status" value="1"/>
</dbReference>
<name>A0AAD5QB59_PYTIN</name>
<feature type="repeat" description="WD" evidence="3">
    <location>
        <begin position="328"/>
        <end position="360"/>
    </location>
</feature>
<accession>A0AAD5QB59</accession>
<feature type="repeat" description="WD" evidence="3">
    <location>
        <begin position="491"/>
        <end position="532"/>
    </location>
</feature>
<dbReference type="SUPFAM" id="SSF50998">
    <property type="entry name" value="Quinoprotein alcohol dehydrogenase-like"/>
    <property type="match status" value="1"/>
</dbReference>
<evidence type="ECO:0000313" key="5">
    <source>
        <dbReference type="Proteomes" id="UP001209570"/>
    </source>
</evidence>
<dbReference type="GO" id="GO:0030864">
    <property type="term" value="C:cortical actin cytoskeleton"/>
    <property type="evidence" value="ECO:0007669"/>
    <property type="project" value="TreeGrafter"/>
</dbReference>
<dbReference type="InterPro" id="IPR019775">
    <property type="entry name" value="WD40_repeat_CS"/>
</dbReference>
<evidence type="ECO:0000256" key="1">
    <source>
        <dbReference type="ARBA" id="ARBA00022574"/>
    </source>
</evidence>
<reference evidence="4" key="1">
    <citation type="submission" date="2021-12" db="EMBL/GenBank/DDBJ databases">
        <title>Prjna785345.</title>
        <authorList>
            <person name="Rujirawat T."/>
            <person name="Krajaejun T."/>
        </authorList>
    </citation>
    <scope>NUCLEOTIDE SEQUENCE</scope>
    <source>
        <strain evidence="4">Pi057C3</strain>
    </source>
</reference>
<sequence>MATSSNPTERIPNAARTAILAPNPTTTRGAPSVVGVHPKENKIIYCSGKLVVVRNLDDPTDTFVYKGHNEPTTVAKFSPSGYWVASGDSSGKVRIWSYDNPEHTLKIEVPVFAGEIKDLSWDPESKRVVAVGDGRAMMARVFMWDTGNSLGEIVGHQKRILSVDYKPTRPFRIMTASEDFNVCVFEGPPFKFKQNNNNIHSNFVNCVRYSPNGELAVSVGSDRLMCLYDGKTGDLLDKFPEAHKASIYSVAWSPDGSQLLTSSADKTVLLWDVATRSVVKTFTFSSSPQIKDMQVAVVWKNEHLVSLSLSGDLNYLDLENPSKPKKIVQAHQVSTLALATEPTRGLLLTGSYDGIVNSWQNKLASTLTGQAHTAKITGIDANAAVVASIGWDDQVRFASGSEYIASVPLGAQPNGVAVAPGNSTLVAVSTNKGVKLLRDQRLVFETPEFAWTPSCVAVSPAGDLVAVGSQEDKKIHLFDVVGDSLKETGEIVGHLGALTAVAFSPDGTLLAAGDSYREIRVWDVASRTAKVQGQWVFHSTRVTSIAWSPSGKLVASGSLDEHIYVWNVETPGSKTQLEYSHKDGVMGVRFTAEDQLVSVGNDACLNMWTLKP</sequence>
<dbReference type="InterPro" id="IPR015943">
    <property type="entry name" value="WD40/YVTN_repeat-like_dom_sf"/>
</dbReference>
<dbReference type="FunFam" id="2.130.10.10:FF:000102">
    <property type="entry name" value="Actin-interacting protein 1"/>
    <property type="match status" value="1"/>
</dbReference>
<evidence type="ECO:0000256" key="3">
    <source>
        <dbReference type="PROSITE-ProRule" id="PRU00221"/>
    </source>
</evidence>
<organism evidence="4 5">
    <name type="scientific">Pythium insidiosum</name>
    <name type="common">Pythiosis disease agent</name>
    <dbReference type="NCBI Taxonomy" id="114742"/>
    <lineage>
        <taxon>Eukaryota</taxon>
        <taxon>Sar</taxon>
        <taxon>Stramenopiles</taxon>
        <taxon>Oomycota</taxon>
        <taxon>Peronosporomycetes</taxon>
        <taxon>Pythiales</taxon>
        <taxon>Pythiaceae</taxon>
        <taxon>Pythium</taxon>
    </lineage>
</organism>
<dbReference type="InterPro" id="IPR011047">
    <property type="entry name" value="Quinoprotein_ADH-like_sf"/>
</dbReference>
<dbReference type="CDD" id="cd00200">
    <property type="entry name" value="WD40"/>
    <property type="match status" value="2"/>
</dbReference>
<keyword evidence="5" id="KW-1185">Reference proteome</keyword>
<feature type="repeat" description="WD" evidence="3">
    <location>
        <begin position="538"/>
        <end position="570"/>
    </location>
</feature>
<protein>
    <recommendedName>
        <fullName evidence="6">Anaphase-promoting complex subunit 4 WD40 domain-containing protein</fullName>
    </recommendedName>
</protein>
<dbReference type="Pfam" id="PF00400">
    <property type="entry name" value="WD40"/>
    <property type="match status" value="8"/>
</dbReference>
<dbReference type="SUPFAM" id="SSF50978">
    <property type="entry name" value="WD40 repeat-like"/>
    <property type="match status" value="1"/>
</dbReference>
<feature type="repeat" description="WD" evidence="3">
    <location>
        <begin position="197"/>
        <end position="238"/>
    </location>
</feature>
<dbReference type="PROSITE" id="PS00678">
    <property type="entry name" value="WD_REPEATS_1"/>
    <property type="match status" value="2"/>
</dbReference>
<dbReference type="SMART" id="SM00320">
    <property type="entry name" value="WD40"/>
    <property type="match status" value="11"/>
</dbReference>
<evidence type="ECO:0000256" key="2">
    <source>
        <dbReference type="ARBA" id="ARBA00022737"/>
    </source>
</evidence>
<dbReference type="PANTHER" id="PTHR19856">
    <property type="entry name" value="WD-REPEATCONTAINING PROTEIN WDR1"/>
    <property type="match status" value="1"/>
</dbReference>
<dbReference type="Gene3D" id="2.130.10.10">
    <property type="entry name" value="YVTN repeat-like/Quinoprotein amine dehydrogenase"/>
    <property type="match status" value="2"/>
</dbReference>
<dbReference type="AlphaFoldDB" id="A0AAD5QB59"/>
<dbReference type="GO" id="GO:0030042">
    <property type="term" value="P:actin filament depolymerization"/>
    <property type="evidence" value="ECO:0007669"/>
    <property type="project" value="TreeGrafter"/>
</dbReference>
<dbReference type="EMBL" id="JAKCXM010000042">
    <property type="protein sequence ID" value="KAJ0405619.1"/>
    <property type="molecule type" value="Genomic_DNA"/>
</dbReference>
<dbReference type="GO" id="GO:0051015">
    <property type="term" value="F:actin filament binding"/>
    <property type="evidence" value="ECO:0007669"/>
    <property type="project" value="TreeGrafter"/>
</dbReference>
<evidence type="ECO:0000313" key="4">
    <source>
        <dbReference type="EMBL" id="KAJ0405619.1"/>
    </source>
</evidence>
<evidence type="ECO:0008006" key="6">
    <source>
        <dbReference type="Google" id="ProtNLM"/>
    </source>
</evidence>
<keyword evidence="1 3" id="KW-0853">WD repeat</keyword>
<gene>
    <name evidence="4" type="ORF">P43SY_007720</name>
</gene>
<dbReference type="PANTHER" id="PTHR19856:SF0">
    <property type="entry name" value="WD REPEAT-CONTAINING PROTEIN 1"/>
    <property type="match status" value="1"/>
</dbReference>
<feature type="repeat" description="WD" evidence="3">
    <location>
        <begin position="240"/>
        <end position="281"/>
    </location>
</feature>
<dbReference type="PROSITE" id="PS50082">
    <property type="entry name" value="WD_REPEATS_2"/>
    <property type="match status" value="7"/>
</dbReference>
<comment type="caution">
    <text evidence="4">The sequence shown here is derived from an EMBL/GenBank/DDBJ whole genome shotgun (WGS) entry which is preliminary data.</text>
</comment>
<keyword evidence="2" id="KW-0677">Repeat</keyword>
<feature type="repeat" description="WD" evidence="3">
    <location>
        <begin position="65"/>
        <end position="106"/>
    </location>
</feature>